<organism evidence="2 3">
    <name type="scientific">Zea mays</name>
    <name type="common">Maize</name>
    <dbReference type="NCBI Taxonomy" id="4577"/>
    <lineage>
        <taxon>Eukaryota</taxon>
        <taxon>Viridiplantae</taxon>
        <taxon>Streptophyta</taxon>
        <taxon>Embryophyta</taxon>
        <taxon>Tracheophyta</taxon>
        <taxon>Spermatophyta</taxon>
        <taxon>Magnoliopsida</taxon>
        <taxon>Liliopsida</taxon>
        <taxon>Poales</taxon>
        <taxon>Poaceae</taxon>
        <taxon>PACMAD clade</taxon>
        <taxon>Panicoideae</taxon>
        <taxon>Andropogonodae</taxon>
        <taxon>Andropogoneae</taxon>
        <taxon>Tripsacinae</taxon>
        <taxon>Zea</taxon>
    </lineage>
</organism>
<evidence type="ECO:0000313" key="3">
    <source>
        <dbReference type="Proteomes" id="UP000251960"/>
    </source>
</evidence>
<sequence>MKGLRKLGDSMGDEWKDTDSGSGSNGEDDVFDEDRMVGNRSSGAENHSASPIRLCEKPKNGGEVIGKIAKQQQFKSV</sequence>
<proteinExistence type="predicted"/>
<evidence type="ECO:0000256" key="1">
    <source>
        <dbReference type="SAM" id="MobiDB-lite"/>
    </source>
</evidence>
<reference evidence="2 3" key="1">
    <citation type="journal article" date="2018" name="Nat. Genet.">
        <title>Extensive intraspecific gene order and gene structural variations between Mo17 and other maize genomes.</title>
        <authorList>
            <person name="Sun S."/>
            <person name="Zhou Y."/>
            <person name="Chen J."/>
            <person name="Shi J."/>
            <person name="Zhao H."/>
            <person name="Zhao H."/>
            <person name="Song W."/>
            <person name="Zhang M."/>
            <person name="Cui Y."/>
            <person name="Dong X."/>
            <person name="Liu H."/>
            <person name="Ma X."/>
            <person name="Jiao Y."/>
            <person name="Wang B."/>
            <person name="Wei X."/>
            <person name="Stein J.C."/>
            <person name="Glaubitz J.C."/>
            <person name="Lu F."/>
            <person name="Yu G."/>
            <person name="Liang C."/>
            <person name="Fengler K."/>
            <person name="Li B."/>
            <person name="Rafalski A."/>
            <person name="Schnable P.S."/>
            <person name="Ware D.H."/>
            <person name="Buckler E.S."/>
            <person name="Lai J."/>
        </authorList>
    </citation>
    <scope>NUCLEOTIDE SEQUENCE [LARGE SCALE GENOMIC DNA]</scope>
    <source>
        <strain evidence="3">cv. Missouri 17</strain>
        <tissue evidence="2">Seedling</tissue>
    </source>
</reference>
<dbReference type="EMBL" id="NCVQ01000008">
    <property type="protein sequence ID" value="PWZ15526.1"/>
    <property type="molecule type" value="Genomic_DNA"/>
</dbReference>
<dbReference type="AlphaFoldDB" id="A0A3L6E3T0"/>
<feature type="compositionally biased region" description="Polar residues" evidence="1">
    <location>
        <begin position="39"/>
        <end position="49"/>
    </location>
</feature>
<name>A0A3L6E3T0_MAIZE</name>
<evidence type="ECO:0000313" key="2">
    <source>
        <dbReference type="EMBL" id="PWZ15526.1"/>
    </source>
</evidence>
<accession>A0A3L6E3T0</accession>
<comment type="caution">
    <text evidence="2">The sequence shown here is derived from an EMBL/GenBank/DDBJ whole genome shotgun (WGS) entry which is preliminary data.</text>
</comment>
<feature type="region of interest" description="Disordered" evidence="1">
    <location>
        <begin position="1"/>
        <end position="61"/>
    </location>
</feature>
<protein>
    <submittedName>
        <fullName evidence="2">Uncharacterized protein</fullName>
    </submittedName>
</protein>
<gene>
    <name evidence="2" type="ORF">Zm00014a_044365</name>
</gene>
<dbReference type="Proteomes" id="UP000251960">
    <property type="component" value="Chromosome 7"/>
</dbReference>